<keyword evidence="3" id="KW-0804">Transcription</keyword>
<dbReference type="GO" id="GO:0003700">
    <property type="term" value="F:DNA-binding transcription factor activity"/>
    <property type="evidence" value="ECO:0007669"/>
    <property type="project" value="InterPro"/>
</dbReference>
<dbReference type="EMBL" id="CP033924">
    <property type="protein sequence ID" value="AZA84361.1"/>
    <property type="molecule type" value="Genomic_DNA"/>
</dbReference>
<accession>A0A3G6RNG1</accession>
<dbReference type="Proteomes" id="UP000236262">
    <property type="component" value="Unassembled WGS sequence"/>
</dbReference>
<dbReference type="InterPro" id="IPR014710">
    <property type="entry name" value="RmlC-like_jellyroll"/>
</dbReference>
<dbReference type="PANTHER" id="PTHR11019:SF199">
    <property type="entry name" value="HTH-TYPE TRANSCRIPTIONAL REGULATOR NIMR"/>
    <property type="match status" value="1"/>
</dbReference>
<dbReference type="SMART" id="SM00342">
    <property type="entry name" value="HTH_ARAC"/>
    <property type="match status" value="1"/>
</dbReference>
<feature type="domain" description="HTH araC/xylS-type" evidence="4">
    <location>
        <begin position="161"/>
        <end position="259"/>
    </location>
</feature>
<evidence type="ECO:0000259" key="4">
    <source>
        <dbReference type="PROSITE" id="PS01124"/>
    </source>
</evidence>
<keyword evidence="2" id="KW-0238">DNA-binding</keyword>
<evidence type="ECO:0000313" key="5">
    <source>
        <dbReference type="EMBL" id="AZA84361.1"/>
    </source>
</evidence>
<dbReference type="InterPro" id="IPR018060">
    <property type="entry name" value="HTH_AraC"/>
</dbReference>
<dbReference type="PROSITE" id="PS01124">
    <property type="entry name" value="HTH_ARAC_FAMILY_2"/>
    <property type="match status" value="1"/>
</dbReference>
<dbReference type="InterPro" id="IPR011051">
    <property type="entry name" value="RmlC_Cupin_sf"/>
</dbReference>
<dbReference type="InterPro" id="IPR009057">
    <property type="entry name" value="Homeodomain-like_sf"/>
</dbReference>
<dbReference type="PANTHER" id="PTHR11019">
    <property type="entry name" value="HTH-TYPE TRANSCRIPTIONAL REGULATOR NIMR"/>
    <property type="match status" value="1"/>
</dbReference>
<keyword evidence="8" id="KW-1185">Reference proteome</keyword>
<dbReference type="Pfam" id="PF02311">
    <property type="entry name" value="AraC_binding"/>
    <property type="match status" value="1"/>
</dbReference>
<reference evidence="6 7" key="1">
    <citation type="submission" date="2018-01" db="EMBL/GenBank/DDBJ databases">
        <title>Draft genome sequences of Chryseobacterium lactis NCTC11390, Chryseobacterium oncorhynchi 701B-08, and Chryseobacterium viscerum 687B-08.</title>
        <authorList>
            <person name="Jeong J.-J."/>
            <person name="Lee Y.J."/>
            <person name="Park B."/>
            <person name="Choi I.-G."/>
            <person name="Kim K.D."/>
        </authorList>
    </citation>
    <scope>NUCLEOTIDE SEQUENCE [LARGE SCALE GENOMIC DNA]</scope>
    <source>
        <strain evidence="6 7">NCTC11390</strain>
    </source>
</reference>
<evidence type="ECO:0000313" key="7">
    <source>
        <dbReference type="Proteomes" id="UP000236262"/>
    </source>
</evidence>
<dbReference type="OrthoDB" id="9804543at2"/>
<evidence type="ECO:0000256" key="1">
    <source>
        <dbReference type="ARBA" id="ARBA00023015"/>
    </source>
</evidence>
<dbReference type="Pfam" id="PF12833">
    <property type="entry name" value="HTH_18"/>
    <property type="match status" value="1"/>
</dbReference>
<dbReference type="AlphaFoldDB" id="A0A3G6RNG1"/>
<sequence length="272" mass="31754">MNNEQYPFNVDKVEKPYLVCFEDSWVHNDELHSHNKGQLIYVESGFQYLTVEEKIYLLPKNHAAWIPSNCIHKTNWGSKKIKLMIMFFDLEKEAPFYNEISVFLVPPVLKEMIKYAEKWSKKLREDPNETLFLGTLLNELPQFVVRSQQLYITPPADKRLSNATAYLHEHYAENLAMEDLSQIAALSIRTVERIFKKQTGLTLSKYQQLLRILKSIELLNEQELTISEIAFRVGYKSLQAYTNSFFSVMQYRPSEFLKKLGGIVSSQPDSIQ</sequence>
<reference evidence="5 8" key="2">
    <citation type="submission" date="2018-11" db="EMBL/GenBank/DDBJ databases">
        <title>Proposal to divide the Flavobacteriaceae and reorganize its genera based on Amino Acid Identity values calculated from whole genome sequences.</title>
        <authorList>
            <person name="Nicholson A.C."/>
            <person name="Gulvik C.A."/>
            <person name="Whitney A.M."/>
            <person name="Humrighouse B.W."/>
            <person name="Bell M."/>
            <person name="Holmes B."/>
            <person name="Steigerwalt A.G."/>
            <person name="Villarma A."/>
            <person name="Sheth M."/>
            <person name="Batra D."/>
            <person name="Pryor J."/>
            <person name="Bernardet J.-F."/>
            <person name="Hugo C."/>
            <person name="Kampfer P."/>
            <person name="Newman J."/>
            <person name="McQuiston J.R."/>
        </authorList>
    </citation>
    <scope>NUCLEOTIDE SEQUENCE [LARGE SCALE GENOMIC DNA]</scope>
    <source>
        <strain evidence="5 8">KC_1864</strain>
    </source>
</reference>
<dbReference type="KEGG" id="clac:EG342_21805"/>
<evidence type="ECO:0000256" key="3">
    <source>
        <dbReference type="ARBA" id="ARBA00023163"/>
    </source>
</evidence>
<protein>
    <submittedName>
        <fullName evidence="6">AraC family transcriptional regulator</fullName>
    </submittedName>
</protein>
<evidence type="ECO:0000313" key="6">
    <source>
        <dbReference type="EMBL" id="PNW14479.1"/>
    </source>
</evidence>
<proteinExistence type="predicted"/>
<dbReference type="EMBL" id="PPEH01000002">
    <property type="protein sequence ID" value="PNW14479.1"/>
    <property type="molecule type" value="Genomic_DNA"/>
</dbReference>
<keyword evidence="1" id="KW-0805">Transcription regulation</keyword>
<dbReference type="Gene3D" id="2.60.120.10">
    <property type="entry name" value="Jelly Rolls"/>
    <property type="match status" value="1"/>
</dbReference>
<dbReference type="Proteomes" id="UP000279972">
    <property type="component" value="Chromosome"/>
</dbReference>
<dbReference type="GO" id="GO:0043565">
    <property type="term" value="F:sequence-specific DNA binding"/>
    <property type="evidence" value="ECO:0007669"/>
    <property type="project" value="InterPro"/>
</dbReference>
<evidence type="ECO:0000256" key="2">
    <source>
        <dbReference type="ARBA" id="ARBA00023125"/>
    </source>
</evidence>
<evidence type="ECO:0000313" key="8">
    <source>
        <dbReference type="Proteomes" id="UP000279972"/>
    </source>
</evidence>
<gene>
    <name evidence="6" type="ORF">C1637_05835</name>
    <name evidence="5" type="ORF">EG342_21805</name>
</gene>
<dbReference type="Gene3D" id="1.10.10.60">
    <property type="entry name" value="Homeodomain-like"/>
    <property type="match status" value="1"/>
</dbReference>
<dbReference type="RefSeq" id="WP_103289811.1">
    <property type="nucleotide sequence ID" value="NZ_CP033924.1"/>
</dbReference>
<name>A0A3G6RNG1_CHRLC</name>
<dbReference type="SUPFAM" id="SSF51182">
    <property type="entry name" value="RmlC-like cupins"/>
    <property type="match status" value="1"/>
</dbReference>
<dbReference type="SUPFAM" id="SSF46689">
    <property type="entry name" value="Homeodomain-like"/>
    <property type="match status" value="2"/>
</dbReference>
<organism evidence="6 7">
    <name type="scientific">Chryseobacterium lactis</name>
    <dbReference type="NCBI Taxonomy" id="1241981"/>
    <lineage>
        <taxon>Bacteria</taxon>
        <taxon>Pseudomonadati</taxon>
        <taxon>Bacteroidota</taxon>
        <taxon>Flavobacteriia</taxon>
        <taxon>Flavobacteriales</taxon>
        <taxon>Weeksellaceae</taxon>
        <taxon>Chryseobacterium group</taxon>
        <taxon>Chryseobacterium</taxon>
    </lineage>
</organism>
<dbReference type="InterPro" id="IPR003313">
    <property type="entry name" value="AraC-bd"/>
</dbReference>